<gene>
    <name evidence="1" type="ORF">MRB53_007526</name>
</gene>
<dbReference type="Proteomes" id="UP001234297">
    <property type="component" value="Chromosome 2"/>
</dbReference>
<sequence length="66" mass="7406">MEKEKFLLGQGGGEGHACWDRVKKREEEAEREHPTSQPLSPFSVPPIKQDFSSATSIKLSTERYGS</sequence>
<comment type="caution">
    <text evidence="1">The sequence shown here is derived from an EMBL/GenBank/DDBJ whole genome shotgun (WGS) entry which is preliminary data.</text>
</comment>
<keyword evidence="2" id="KW-1185">Reference proteome</keyword>
<proteinExistence type="predicted"/>
<reference evidence="1 2" key="1">
    <citation type="journal article" date="2022" name="Hortic Res">
        <title>A haplotype resolved chromosomal level avocado genome allows analysis of novel avocado genes.</title>
        <authorList>
            <person name="Nath O."/>
            <person name="Fletcher S.J."/>
            <person name="Hayward A."/>
            <person name="Shaw L.M."/>
            <person name="Masouleh A.K."/>
            <person name="Furtado A."/>
            <person name="Henry R.J."/>
            <person name="Mitter N."/>
        </authorList>
    </citation>
    <scope>NUCLEOTIDE SEQUENCE [LARGE SCALE GENOMIC DNA]</scope>
    <source>
        <strain evidence="2">cv. Hass</strain>
    </source>
</reference>
<organism evidence="1 2">
    <name type="scientific">Persea americana</name>
    <name type="common">Avocado</name>
    <dbReference type="NCBI Taxonomy" id="3435"/>
    <lineage>
        <taxon>Eukaryota</taxon>
        <taxon>Viridiplantae</taxon>
        <taxon>Streptophyta</taxon>
        <taxon>Embryophyta</taxon>
        <taxon>Tracheophyta</taxon>
        <taxon>Spermatophyta</taxon>
        <taxon>Magnoliopsida</taxon>
        <taxon>Magnoliidae</taxon>
        <taxon>Laurales</taxon>
        <taxon>Lauraceae</taxon>
        <taxon>Persea</taxon>
    </lineage>
</organism>
<evidence type="ECO:0000313" key="1">
    <source>
        <dbReference type="EMBL" id="KAJ8645778.1"/>
    </source>
</evidence>
<protein>
    <submittedName>
        <fullName evidence="1">Uncharacterized protein</fullName>
    </submittedName>
</protein>
<evidence type="ECO:0000313" key="2">
    <source>
        <dbReference type="Proteomes" id="UP001234297"/>
    </source>
</evidence>
<dbReference type="EMBL" id="CM056810">
    <property type="protein sequence ID" value="KAJ8645778.1"/>
    <property type="molecule type" value="Genomic_DNA"/>
</dbReference>
<name>A0ACC2MK91_PERAE</name>
<accession>A0ACC2MK91</accession>